<dbReference type="AlphaFoldDB" id="A0A4R7B6R9"/>
<evidence type="ECO:0000313" key="1">
    <source>
        <dbReference type="EMBL" id="TDR80414.1"/>
    </source>
</evidence>
<dbReference type="InterPro" id="IPR008551">
    <property type="entry name" value="TANGO2"/>
</dbReference>
<gene>
    <name evidence="1" type="ORF">DFP86_105283</name>
</gene>
<dbReference type="PANTHER" id="PTHR17985:SF8">
    <property type="entry name" value="TRANSPORT AND GOLGI ORGANIZATION PROTEIN 2 HOMOLOG"/>
    <property type="match status" value="1"/>
</dbReference>
<proteinExistence type="predicted"/>
<accession>A0A4R7B6R9</accession>
<protein>
    <submittedName>
        <fullName evidence="1">Uncharacterized protein with NRDE domain</fullName>
    </submittedName>
</protein>
<dbReference type="RefSeq" id="WP_133679987.1">
    <property type="nucleotide sequence ID" value="NZ_SNZP01000005.1"/>
</dbReference>
<name>A0A4R7B6R9_9NEIS</name>
<organism evidence="1 2">
    <name type="scientific">Paludibacterium purpuratum</name>
    <dbReference type="NCBI Taxonomy" id="1144873"/>
    <lineage>
        <taxon>Bacteria</taxon>
        <taxon>Pseudomonadati</taxon>
        <taxon>Pseudomonadota</taxon>
        <taxon>Betaproteobacteria</taxon>
        <taxon>Neisseriales</taxon>
        <taxon>Chromobacteriaceae</taxon>
        <taxon>Paludibacterium</taxon>
    </lineage>
</organism>
<dbReference type="Proteomes" id="UP000295611">
    <property type="component" value="Unassembled WGS sequence"/>
</dbReference>
<comment type="caution">
    <text evidence="1">The sequence shown here is derived from an EMBL/GenBank/DDBJ whole genome shotgun (WGS) entry which is preliminary data.</text>
</comment>
<reference evidence="1 2" key="1">
    <citation type="submission" date="2019-03" db="EMBL/GenBank/DDBJ databases">
        <title>Genomic Encyclopedia of Type Strains, Phase III (KMG-III): the genomes of soil and plant-associated and newly described type strains.</title>
        <authorList>
            <person name="Whitman W."/>
        </authorList>
    </citation>
    <scope>NUCLEOTIDE SEQUENCE [LARGE SCALE GENOMIC DNA]</scope>
    <source>
        <strain evidence="1 2">CECT 8976</strain>
    </source>
</reference>
<sequence length="258" mass="28527">MCVLAFAYKMPGLGQLVLLGNRDEQYTRPTEPLDFWPDRPDVLGGRDLQAGGSWLAIRNSGRFAAVTHIREGYAGSGERSRGELVSQFVLGDEPALDYANRIASAREHYAPFNLLFGSTDDLYHYHSRSDQLSRVTPGLHTLSNATLDTRWFKTERLADHLRGLRAAPREDEAFGWLEDNTQAAPGYLPNTGIGSALERVLSSIFVAGRDYGTRASTLLIVSSRGDIAMSERSFGLAGKEIGRRRYTLRPGPSQPALR</sequence>
<keyword evidence="2" id="KW-1185">Reference proteome</keyword>
<dbReference type="EMBL" id="SNZP01000005">
    <property type="protein sequence ID" value="TDR80414.1"/>
    <property type="molecule type" value="Genomic_DNA"/>
</dbReference>
<dbReference type="Pfam" id="PF05742">
    <property type="entry name" value="TANGO2"/>
    <property type="match status" value="1"/>
</dbReference>
<dbReference type="PANTHER" id="PTHR17985">
    <property type="entry name" value="SER/THR-RICH PROTEIN T10 IN DGCR REGION"/>
    <property type="match status" value="1"/>
</dbReference>
<evidence type="ECO:0000313" key="2">
    <source>
        <dbReference type="Proteomes" id="UP000295611"/>
    </source>
</evidence>
<dbReference type="OrthoDB" id="4380123at2"/>